<evidence type="ECO:0000259" key="2">
    <source>
        <dbReference type="Pfam" id="PF00535"/>
    </source>
</evidence>
<dbReference type="InterPro" id="IPR019734">
    <property type="entry name" value="TPR_rpt"/>
</dbReference>
<organism evidence="3 4">
    <name type="scientific">Sporomusa silvacetica DSM 10669</name>
    <dbReference type="NCBI Taxonomy" id="1123289"/>
    <lineage>
        <taxon>Bacteria</taxon>
        <taxon>Bacillati</taxon>
        <taxon>Bacillota</taxon>
        <taxon>Negativicutes</taxon>
        <taxon>Selenomonadales</taxon>
        <taxon>Sporomusaceae</taxon>
        <taxon>Sporomusa</taxon>
    </lineage>
</organism>
<reference evidence="3" key="1">
    <citation type="submission" date="2024-05" db="EMBL/GenBank/DDBJ databases">
        <title>Isolation and characterization of Sporomusa carbonis sp. nov., a carboxydotrophic hydrogenogen in the genus of Sporomusa isolated from a charcoal burning pile.</title>
        <authorList>
            <person name="Boeer T."/>
            <person name="Rosenbaum F."/>
            <person name="Eysell L."/>
            <person name="Mueller V."/>
            <person name="Daniel R."/>
            <person name="Poehlein A."/>
        </authorList>
    </citation>
    <scope>NUCLEOTIDE SEQUENCE [LARGE SCALE GENOMIC DNA]</scope>
    <source>
        <strain evidence="3">DSM 10669</strain>
    </source>
</reference>
<dbReference type="SUPFAM" id="SSF48452">
    <property type="entry name" value="TPR-like"/>
    <property type="match status" value="1"/>
</dbReference>
<dbReference type="PANTHER" id="PTHR43630:SF2">
    <property type="entry name" value="GLYCOSYLTRANSFERASE"/>
    <property type="match status" value="1"/>
</dbReference>
<dbReference type="InterPro" id="IPR011990">
    <property type="entry name" value="TPR-like_helical_dom_sf"/>
</dbReference>
<dbReference type="PANTHER" id="PTHR43630">
    <property type="entry name" value="POLY-BETA-1,6-N-ACETYL-D-GLUCOSAMINE SYNTHASE"/>
    <property type="match status" value="1"/>
</dbReference>
<feature type="repeat" description="TPR" evidence="1">
    <location>
        <begin position="200"/>
        <end position="233"/>
    </location>
</feature>
<protein>
    <recommendedName>
        <fullName evidence="2">Glycosyltransferase 2-like domain-containing protein</fullName>
    </recommendedName>
</protein>
<proteinExistence type="predicted"/>
<evidence type="ECO:0000313" key="3">
    <source>
        <dbReference type="EMBL" id="XFO68006.1"/>
    </source>
</evidence>
<sequence length="683" mass="81473">MILSICMMVKNEEANLERCLQSLQPIRDGLDAELIIVDTGSTDNTVGIAKNFTNKIYFHQWDNNFSEMRNISIGYATGKWIFIIDADEQLEDCQPLIDFLRLPKRDKYGSVAITVKNMVDLENNEYSSMIAPRFFKNDGYFRFEGVIHNQPVFKGEALAIPQVYLLHFGYLPTDKELMERKFQRTGTILKSELEKDPKNIYYWTQLSVTYGMHKDFPEAIEYAEKAYSLLPKKRTPKHMFLFSHMALTYQHVKNYEKVEQICREAMTIKEGYLDIYFYYAEAHSMLKRNREAIIYYEKYLDLLDKREQTSKHDVTIIEYSLGCQELAYWNLSVLYAKEKEYDRALYYSKQITNSKYIKNNMVNTIECYLKLDQYVNVRKFYDKWVQEDWKSFFFENLDKIVRQYDRKVHIDVARNFCNVNHQYALLCNLIVEDTDNGYISEKMQQAVEKIRMESLPVYCSDIFYYLLKWHYPLEKIVVNFKEIWLTCAFDFVGKHHDDLCTVIYNYLQKYTCNYRVHEYKLAKTLARCAILLNKLSMDQYKELLDRYVQEGIHYLQIVYSPLILEGTMIYEVKNDEEAFLLYMYKAQIYRTSQPAEYVKCLRQALQVFPVLNSGIEMLLVEIQVTRKTEQNEFDTYKQEIKNRIQQLIDRKKMNEARIILEEYKSIVPNDMESILLESRILIS</sequence>
<dbReference type="InterPro" id="IPR029044">
    <property type="entry name" value="Nucleotide-diphossugar_trans"/>
</dbReference>
<dbReference type="Proteomes" id="UP000216752">
    <property type="component" value="Chromosome"/>
</dbReference>
<dbReference type="SMART" id="SM00028">
    <property type="entry name" value="TPR"/>
    <property type="match status" value="3"/>
</dbReference>
<gene>
    <name evidence="3" type="ORF">SPSIL_042260</name>
</gene>
<accession>A0ABZ3IQM5</accession>
<dbReference type="Pfam" id="PF00535">
    <property type="entry name" value="Glycos_transf_2"/>
    <property type="match status" value="1"/>
</dbReference>
<evidence type="ECO:0000256" key="1">
    <source>
        <dbReference type="PROSITE-ProRule" id="PRU00339"/>
    </source>
</evidence>
<keyword evidence="4" id="KW-1185">Reference proteome</keyword>
<keyword evidence="1" id="KW-0802">TPR repeat</keyword>
<feature type="domain" description="Glycosyltransferase 2-like" evidence="2">
    <location>
        <begin position="4"/>
        <end position="106"/>
    </location>
</feature>
<name>A0ABZ3IQM5_9FIRM</name>
<dbReference type="RefSeq" id="WP_094603816.1">
    <property type="nucleotide sequence ID" value="NZ_CP155573.1"/>
</dbReference>
<dbReference type="Gene3D" id="1.25.40.10">
    <property type="entry name" value="Tetratricopeptide repeat domain"/>
    <property type="match status" value="1"/>
</dbReference>
<dbReference type="InterPro" id="IPR001173">
    <property type="entry name" value="Glyco_trans_2-like"/>
</dbReference>
<dbReference type="CDD" id="cd02511">
    <property type="entry name" value="Beta4Glucosyltransferase"/>
    <property type="match status" value="1"/>
</dbReference>
<dbReference type="EMBL" id="CP155573">
    <property type="protein sequence ID" value="XFO68006.1"/>
    <property type="molecule type" value="Genomic_DNA"/>
</dbReference>
<evidence type="ECO:0000313" key="4">
    <source>
        <dbReference type="Proteomes" id="UP000216752"/>
    </source>
</evidence>
<dbReference type="Gene3D" id="3.90.550.10">
    <property type="entry name" value="Spore Coat Polysaccharide Biosynthesis Protein SpsA, Chain A"/>
    <property type="match status" value="1"/>
</dbReference>
<dbReference type="PROSITE" id="PS50005">
    <property type="entry name" value="TPR"/>
    <property type="match status" value="1"/>
</dbReference>
<dbReference type="SUPFAM" id="SSF53448">
    <property type="entry name" value="Nucleotide-diphospho-sugar transferases"/>
    <property type="match status" value="1"/>
</dbReference>